<evidence type="ECO:0000313" key="2">
    <source>
        <dbReference type="EMBL" id="CFR84998.1"/>
    </source>
</evidence>
<dbReference type="Proteomes" id="UP000046680">
    <property type="component" value="Unassembled WGS sequence"/>
</dbReference>
<evidence type="ECO:0000313" key="5">
    <source>
        <dbReference type="Proteomes" id="UP000046680"/>
    </source>
</evidence>
<organism evidence="3 4">
    <name type="scientific">Mycobacterium tuberculosis</name>
    <dbReference type="NCBI Taxonomy" id="1773"/>
    <lineage>
        <taxon>Bacteria</taxon>
        <taxon>Bacillati</taxon>
        <taxon>Actinomycetota</taxon>
        <taxon>Actinomycetes</taxon>
        <taxon>Mycobacteriales</taxon>
        <taxon>Mycobacteriaceae</taxon>
        <taxon>Mycobacterium</taxon>
        <taxon>Mycobacterium tuberculosis complex</taxon>
    </lineage>
</organism>
<protein>
    <submittedName>
        <fullName evidence="3">Uncharacterized protein</fullName>
    </submittedName>
</protein>
<proteinExistence type="predicted"/>
<dbReference type="EMBL" id="CGCX01000880">
    <property type="protein sequence ID" value="CFR84998.1"/>
    <property type="molecule type" value="Genomic_DNA"/>
</dbReference>
<evidence type="ECO:0000313" key="3">
    <source>
        <dbReference type="EMBL" id="COX15098.1"/>
    </source>
</evidence>
<dbReference type="Proteomes" id="UP000044938">
    <property type="component" value="Unassembled WGS sequence"/>
</dbReference>
<dbReference type="EMBL" id="CSAJ01000743">
    <property type="protein sequence ID" value="COX15098.1"/>
    <property type="molecule type" value="Genomic_DNA"/>
</dbReference>
<evidence type="ECO:0000256" key="1">
    <source>
        <dbReference type="SAM" id="MobiDB-lite"/>
    </source>
</evidence>
<accession>A0A655JLZ0</accession>
<evidence type="ECO:0000313" key="4">
    <source>
        <dbReference type="Proteomes" id="UP000044938"/>
    </source>
</evidence>
<dbReference type="AlphaFoldDB" id="A0A655JLZ0"/>
<sequence length="186" mass="21268">MQVDQLRDVVDHLLGILQRPHPLAHHLGADHFVVMEAHPTVGFVTAGGGLADVVQQRRPAQHQIRAVVLQRDRLPQHGQGMLIDVLVLVMFVDRHPHPTDFRQDHSTHTALHHQVDTRGRILTDQQLVQLGGHPFGADSGQLRRHLFDRRAHPRRHRESKLRDEPRGAQHPQRIVAKGPRRRRRGV</sequence>
<gene>
    <name evidence="2" type="ORF">ERS007657_02334</name>
    <name evidence="3" type="ORF">ERS007720_03995</name>
</gene>
<reference evidence="4 5" key="1">
    <citation type="submission" date="2015-03" db="EMBL/GenBank/DDBJ databases">
        <authorList>
            <consortium name="Pathogen Informatics"/>
        </authorList>
    </citation>
    <scope>NUCLEOTIDE SEQUENCE [LARGE SCALE GENOMIC DNA]</scope>
    <source>
        <strain evidence="2 5">C09601061</strain>
        <strain evidence="3 4">M09401471</strain>
    </source>
</reference>
<feature type="compositionally biased region" description="Basic residues" evidence="1">
    <location>
        <begin position="142"/>
        <end position="159"/>
    </location>
</feature>
<feature type="region of interest" description="Disordered" evidence="1">
    <location>
        <begin position="132"/>
        <end position="186"/>
    </location>
</feature>
<name>A0A655JLZ0_MYCTX</name>